<dbReference type="InterPro" id="IPR023393">
    <property type="entry name" value="START-like_dom_sf"/>
</dbReference>
<comment type="similarity">
    <text evidence="1">Belongs to the AHA1 family.</text>
</comment>
<evidence type="ECO:0000259" key="2">
    <source>
        <dbReference type="Pfam" id="PF08327"/>
    </source>
</evidence>
<protein>
    <submittedName>
        <fullName evidence="3">Activator of Hsp90 ATPase homolog 1-like protein</fullName>
    </submittedName>
</protein>
<dbReference type="Pfam" id="PF08327">
    <property type="entry name" value="AHSA1"/>
    <property type="match status" value="1"/>
</dbReference>
<evidence type="ECO:0000313" key="3">
    <source>
        <dbReference type="EMBL" id="SUU89024.1"/>
    </source>
</evidence>
<evidence type="ECO:0000256" key="1">
    <source>
        <dbReference type="ARBA" id="ARBA00006817"/>
    </source>
</evidence>
<dbReference type="Gene3D" id="3.30.530.20">
    <property type="match status" value="1"/>
</dbReference>
<dbReference type="Proteomes" id="UP000254701">
    <property type="component" value="Unassembled WGS sequence"/>
</dbReference>
<dbReference type="OrthoDB" id="9805228at2"/>
<dbReference type="RefSeq" id="WP_115733731.1">
    <property type="nucleotide sequence ID" value="NZ_BAAAVY010000019.1"/>
</dbReference>
<reference evidence="3 4" key="1">
    <citation type="submission" date="2018-06" db="EMBL/GenBank/DDBJ databases">
        <authorList>
            <consortium name="Pathogen Informatics"/>
            <person name="Doyle S."/>
        </authorList>
    </citation>
    <scope>NUCLEOTIDE SEQUENCE [LARGE SCALE GENOMIC DNA]</scope>
    <source>
        <strain evidence="3 4">NCTC10684</strain>
    </source>
</reference>
<sequence>MNKMLVETPEGEPIILMSRTFDAPRTLVWRAWTKPEHVARWWGSRAMGATKVVKLDVRPGGEWRFEQTTPDGTVFAFIGKYIEVDEPEKLVNTFALEGMFDDKNVIESHRFEEKDGKTHYSGVTRFDSIEDRDGMVASGMEAGAQDSMNQLEELLGELVSA</sequence>
<evidence type="ECO:0000313" key="4">
    <source>
        <dbReference type="Proteomes" id="UP000254701"/>
    </source>
</evidence>
<accession>A0A380WLI8</accession>
<organism evidence="3 4">
    <name type="scientific">Aminobacter aminovorans</name>
    <name type="common">Chelatobacter heintzii</name>
    <dbReference type="NCBI Taxonomy" id="83263"/>
    <lineage>
        <taxon>Bacteria</taxon>
        <taxon>Pseudomonadati</taxon>
        <taxon>Pseudomonadota</taxon>
        <taxon>Alphaproteobacteria</taxon>
        <taxon>Hyphomicrobiales</taxon>
        <taxon>Phyllobacteriaceae</taxon>
        <taxon>Aminobacter</taxon>
    </lineage>
</organism>
<dbReference type="EMBL" id="UFSM01000001">
    <property type="protein sequence ID" value="SUU89024.1"/>
    <property type="molecule type" value="Genomic_DNA"/>
</dbReference>
<gene>
    <name evidence="3" type="ORF">NCTC10684_02256</name>
</gene>
<dbReference type="SUPFAM" id="SSF55961">
    <property type="entry name" value="Bet v1-like"/>
    <property type="match status" value="1"/>
</dbReference>
<dbReference type="CDD" id="cd07826">
    <property type="entry name" value="SRPBCC_CalC_Aha1-like_9"/>
    <property type="match status" value="1"/>
</dbReference>
<proteinExistence type="inferred from homology"/>
<feature type="domain" description="Activator of Hsp90 ATPase homologue 1/2-like C-terminal" evidence="2">
    <location>
        <begin position="22"/>
        <end position="156"/>
    </location>
</feature>
<name>A0A380WLI8_AMIAI</name>
<dbReference type="AlphaFoldDB" id="A0A380WLI8"/>
<dbReference type="InterPro" id="IPR013538">
    <property type="entry name" value="ASHA1/2-like_C"/>
</dbReference>